<dbReference type="Proteomes" id="UP000186102">
    <property type="component" value="Unassembled WGS sequence"/>
</dbReference>
<gene>
    <name evidence="4" type="ORF">DSOL_0734</name>
</gene>
<dbReference type="AlphaFoldDB" id="A0A1Q8R1M6"/>
<dbReference type="CDD" id="cd02038">
    <property type="entry name" value="FlhG-like"/>
    <property type="match status" value="1"/>
</dbReference>
<dbReference type="SUPFAM" id="SSF52540">
    <property type="entry name" value="P-loop containing nucleoside triphosphate hydrolases"/>
    <property type="match status" value="1"/>
</dbReference>
<feature type="domain" description="AAA" evidence="3">
    <location>
        <begin position="21"/>
        <end position="180"/>
    </location>
</feature>
<dbReference type="GO" id="GO:0005524">
    <property type="term" value="F:ATP binding"/>
    <property type="evidence" value="ECO:0007669"/>
    <property type="project" value="UniProtKB-KW"/>
</dbReference>
<dbReference type="Gene3D" id="3.40.50.300">
    <property type="entry name" value="P-loop containing nucleotide triphosphate hydrolases"/>
    <property type="match status" value="1"/>
</dbReference>
<dbReference type="InterPro" id="IPR033875">
    <property type="entry name" value="FlhG"/>
</dbReference>
<dbReference type="GO" id="GO:0005829">
    <property type="term" value="C:cytosol"/>
    <property type="evidence" value="ECO:0007669"/>
    <property type="project" value="TreeGrafter"/>
</dbReference>
<evidence type="ECO:0000313" key="5">
    <source>
        <dbReference type="Proteomes" id="UP000186102"/>
    </source>
</evidence>
<evidence type="ECO:0000256" key="2">
    <source>
        <dbReference type="ARBA" id="ARBA00022840"/>
    </source>
</evidence>
<keyword evidence="4" id="KW-0282">Flagellum</keyword>
<comment type="caution">
    <text evidence="4">The sequence shown here is derived from an EMBL/GenBank/DDBJ whole genome shotgun (WGS) entry which is preliminary data.</text>
</comment>
<dbReference type="GO" id="GO:0016887">
    <property type="term" value="F:ATP hydrolysis activity"/>
    <property type="evidence" value="ECO:0007669"/>
    <property type="project" value="TreeGrafter"/>
</dbReference>
<evidence type="ECO:0000259" key="3">
    <source>
        <dbReference type="Pfam" id="PF13614"/>
    </source>
</evidence>
<dbReference type="RefSeq" id="WP_075363528.1">
    <property type="nucleotide sequence ID" value="NZ_MLBF01000003.1"/>
</dbReference>
<dbReference type="PANTHER" id="PTHR43384:SF4">
    <property type="entry name" value="CELLULOSE BIOSYNTHESIS PROTEIN BCSQ-RELATED"/>
    <property type="match status" value="1"/>
</dbReference>
<keyword evidence="2" id="KW-0067">ATP-binding</keyword>
<reference evidence="4 5" key="1">
    <citation type="submission" date="2016-09" db="EMBL/GenBank/DDBJ databases">
        <title>Complete genome of Desulfosporosinus sp. OL.</title>
        <authorList>
            <person name="Mardanov A."/>
            <person name="Beletsky A."/>
            <person name="Panova A."/>
            <person name="Karnachuk O."/>
            <person name="Ravin N."/>
        </authorList>
    </citation>
    <scope>NUCLEOTIDE SEQUENCE [LARGE SCALE GENOMIC DNA]</scope>
    <source>
        <strain evidence="4 5">OL</strain>
    </source>
</reference>
<proteinExistence type="predicted"/>
<dbReference type="OrthoDB" id="9816297at2"/>
<keyword evidence="5" id="KW-1185">Reference proteome</keyword>
<dbReference type="InterPro" id="IPR025501">
    <property type="entry name" value="MinD_FleN"/>
</dbReference>
<dbReference type="EMBL" id="MLBF01000003">
    <property type="protein sequence ID" value="OLN33487.1"/>
    <property type="molecule type" value="Genomic_DNA"/>
</dbReference>
<accession>A0A1Q8R1M6</accession>
<dbReference type="Pfam" id="PF13614">
    <property type="entry name" value="AAA_31"/>
    <property type="match status" value="1"/>
</dbReference>
<dbReference type="PANTHER" id="PTHR43384">
    <property type="entry name" value="SEPTUM SITE-DETERMINING PROTEIN MIND HOMOLOG, CHLOROPLASTIC-RELATED"/>
    <property type="match status" value="1"/>
</dbReference>
<name>A0A1Q8R1M6_9FIRM</name>
<dbReference type="InterPro" id="IPR027417">
    <property type="entry name" value="P-loop_NTPase"/>
</dbReference>
<evidence type="ECO:0000256" key="1">
    <source>
        <dbReference type="ARBA" id="ARBA00022741"/>
    </source>
</evidence>
<dbReference type="STRING" id="1888891.DSOL_0734"/>
<dbReference type="InterPro" id="IPR050625">
    <property type="entry name" value="ParA/MinD_ATPase"/>
</dbReference>
<protein>
    <submittedName>
        <fullName evidence="4">Flagellar synthesis regulator FleN</fullName>
    </submittedName>
</protein>
<evidence type="ECO:0000313" key="4">
    <source>
        <dbReference type="EMBL" id="OLN33487.1"/>
    </source>
</evidence>
<keyword evidence="4" id="KW-0969">Cilium</keyword>
<keyword evidence="1" id="KW-0547">Nucleotide-binding</keyword>
<sequence>MHDQASVLRNLASREKHKSKMRVIAVTSGKGGVGKTNFTVNLALALAEYGQRVIILDGDLGLANVDIAFGLTARYTIEHLLSGEKTIEQILLTGPLGIGIIPGGSGVQGLANLEHDQLANVVVNLGRLERMADLLIIDTGAGLGHTVINFLQAADDIIMVITPEPTALTDAYGLLKTLRKEAGEVPIHIVINRVKTEADALATYKRLEVAVSKFLHGSLNLLGWVYDDPLMGRAVMQQVPLGISYPESSAYRCIQWIAGTVTGIYLSPPRQAGGIRGFLSTLLRSF</sequence>
<dbReference type="GO" id="GO:0051782">
    <property type="term" value="P:negative regulation of cell division"/>
    <property type="evidence" value="ECO:0007669"/>
    <property type="project" value="TreeGrafter"/>
</dbReference>
<dbReference type="PIRSF" id="PIRSF003092">
    <property type="entry name" value="MinD"/>
    <property type="match status" value="1"/>
</dbReference>
<organism evidence="4 5">
    <name type="scientific">Desulfosporosinus metallidurans</name>
    <dbReference type="NCBI Taxonomy" id="1888891"/>
    <lineage>
        <taxon>Bacteria</taxon>
        <taxon>Bacillati</taxon>
        <taxon>Bacillota</taxon>
        <taxon>Clostridia</taxon>
        <taxon>Eubacteriales</taxon>
        <taxon>Desulfitobacteriaceae</taxon>
        <taxon>Desulfosporosinus</taxon>
    </lineage>
</organism>
<dbReference type="InterPro" id="IPR025669">
    <property type="entry name" value="AAA_dom"/>
</dbReference>
<dbReference type="GO" id="GO:0009898">
    <property type="term" value="C:cytoplasmic side of plasma membrane"/>
    <property type="evidence" value="ECO:0007669"/>
    <property type="project" value="TreeGrafter"/>
</dbReference>
<keyword evidence="4" id="KW-0966">Cell projection</keyword>